<comment type="caution">
    <text evidence="1">The sequence shown here is derived from an EMBL/GenBank/DDBJ whole genome shotgun (WGS) entry which is preliminary data.</text>
</comment>
<dbReference type="SUPFAM" id="SSF54909">
    <property type="entry name" value="Dimeric alpha+beta barrel"/>
    <property type="match status" value="1"/>
</dbReference>
<keyword evidence="2" id="KW-1185">Reference proteome</keyword>
<organism evidence="1 2">
    <name type="scientific">Apiospora aurea</name>
    <dbReference type="NCBI Taxonomy" id="335848"/>
    <lineage>
        <taxon>Eukaryota</taxon>
        <taxon>Fungi</taxon>
        <taxon>Dikarya</taxon>
        <taxon>Ascomycota</taxon>
        <taxon>Pezizomycotina</taxon>
        <taxon>Sordariomycetes</taxon>
        <taxon>Xylariomycetidae</taxon>
        <taxon>Amphisphaeriales</taxon>
        <taxon>Apiosporaceae</taxon>
        <taxon>Apiospora</taxon>
    </lineage>
</organism>
<evidence type="ECO:0000313" key="2">
    <source>
        <dbReference type="Proteomes" id="UP001391051"/>
    </source>
</evidence>
<gene>
    <name evidence="1" type="ORF">PG986_009731</name>
</gene>
<dbReference type="Gene3D" id="3.30.70.100">
    <property type="match status" value="1"/>
</dbReference>
<evidence type="ECO:0000313" key="1">
    <source>
        <dbReference type="EMBL" id="KAK7948845.1"/>
    </source>
</evidence>
<proteinExistence type="predicted"/>
<reference evidence="1 2" key="1">
    <citation type="submission" date="2023-01" db="EMBL/GenBank/DDBJ databases">
        <title>Analysis of 21 Apiospora genomes using comparative genomics revels a genus with tremendous synthesis potential of carbohydrate active enzymes and secondary metabolites.</title>
        <authorList>
            <person name="Sorensen T."/>
        </authorList>
    </citation>
    <scope>NUCLEOTIDE SEQUENCE [LARGE SCALE GENOMIC DNA]</scope>
    <source>
        <strain evidence="1 2">CBS 24483</strain>
    </source>
</reference>
<accession>A0ABR1Q8J0</accession>
<dbReference type="GeneID" id="92079015"/>
<protein>
    <recommendedName>
        <fullName evidence="3">EthD domain-containing protein</fullName>
    </recommendedName>
</protein>
<sequence>MPAVAFAAYPKGANMNLDYYKTKHVPWVFGLWQPYAKAYRLLTGDGGACPYEVIIEVDLEHRDDLDKANAALSPEQAKAIEDDLANYSQKPPVFWVLDVQKRSSDAA</sequence>
<name>A0ABR1Q8J0_9PEZI</name>
<evidence type="ECO:0008006" key="3">
    <source>
        <dbReference type="Google" id="ProtNLM"/>
    </source>
</evidence>
<dbReference type="InterPro" id="IPR011008">
    <property type="entry name" value="Dimeric_a/b-barrel"/>
</dbReference>
<dbReference type="EMBL" id="JAQQWE010000006">
    <property type="protein sequence ID" value="KAK7948845.1"/>
    <property type="molecule type" value="Genomic_DNA"/>
</dbReference>
<dbReference type="RefSeq" id="XP_066698351.1">
    <property type="nucleotide sequence ID" value="XM_066845953.1"/>
</dbReference>
<dbReference type="Proteomes" id="UP001391051">
    <property type="component" value="Unassembled WGS sequence"/>
</dbReference>